<evidence type="ECO:0000256" key="1">
    <source>
        <dbReference type="ARBA" id="ARBA00023242"/>
    </source>
</evidence>
<accession>A0A074X068</accession>
<dbReference type="GO" id="GO:0000981">
    <property type="term" value="F:DNA-binding transcription factor activity, RNA polymerase II-specific"/>
    <property type="evidence" value="ECO:0007669"/>
    <property type="project" value="InterPro"/>
</dbReference>
<keyword evidence="1" id="KW-0539">Nucleus</keyword>
<dbReference type="InterPro" id="IPR036864">
    <property type="entry name" value="Zn2-C6_fun-type_DNA-bd_sf"/>
</dbReference>
<name>A0A074X068_AURPU</name>
<dbReference type="PANTHER" id="PTHR38791:SF5">
    <property type="entry name" value="TRANSCRIPTION FACTOR DBAG-RELATED"/>
    <property type="match status" value="1"/>
</dbReference>
<evidence type="ECO:0000313" key="4">
    <source>
        <dbReference type="Proteomes" id="UP000030706"/>
    </source>
</evidence>
<dbReference type="InterPro" id="IPR001138">
    <property type="entry name" value="Zn2Cys6_DnaBD"/>
</dbReference>
<dbReference type="Proteomes" id="UP000030706">
    <property type="component" value="Unassembled WGS sequence"/>
</dbReference>
<organism evidence="3 4">
    <name type="scientific">Aureobasidium pullulans EXF-150</name>
    <dbReference type="NCBI Taxonomy" id="1043002"/>
    <lineage>
        <taxon>Eukaryota</taxon>
        <taxon>Fungi</taxon>
        <taxon>Dikarya</taxon>
        <taxon>Ascomycota</taxon>
        <taxon>Pezizomycotina</taxon>
        <taxon>Dothideomycetes</taxon>
        <taxon>Dothideomycetidae</taxon>
        <taxon>Dothideales</taxon>
        <taxon>Saccotheciaceae</taxon>
        <taxon>Aureobasidium</taxon>
    </lineage>
</organism>
<feature type="domain" description="Zn(2)-C6 fungal-type" evidence="2">
    <location>
        <begin position="9"/>
        <end position="39"/>
    </location>
</feature>
<dbReference type="PROSITE" id="PS50048">
    <property type="entry name" value="ZN2_CY6_FUNGAL_2"/>
    <property type="match status" value="1"/>
</dbReference>
<dbReference type="PANTHER" id="PTHR38791">
    <property type="entry name" value="ZN(II)2CYS6 TRANSCRIPTION FACTOR (EUROFUNG)-RELATED-RELATED"/>
    <property type="match status" value="1"/>
</dbReference>
<dbReference type="SMART" id="SM00066">
    <property type="entry name" value="GAL4"/>
    <property type="match status" value="1"/>
</dbReference>
<dbReference type="CDD" id="cd00067">
    <property type="entry name" value="GAL4"/>
    <property type="match status" value="1"/>
</dbReference>
<dbReference type="Pfam" id="PF00172">
    <property type="entry name" value="Zn_clus"/>
    <property type="match status" value="1"/>
</dbReference>
<dbReference type="PROSITE" id="PS00463">
    <property type="entry name" value="ZN2_CY6_FUNGAL_1"/>
    <property type="match status" value="1"/>
</dbReference>
<gene>
    <name evidence="3" type="ORF">M438DRAFT_284925</name>
</gene>
<evidence type="ECO:0000259" key="2">
    <source>
        <dbReference type="PROSITE" id="PS50048"/>
    </source>
</evidence>
<dbReference type="STRING" id="1043002.A0A074X068"/>
<dbReference type="OrthoDB" id="2991872at2759"/>
<dbReference type="GeneID" id="40743794"/>
<dbReference type="Gene3D" id="4.10.240.10">
    <property type="entry name" value="Zn(2)-C6 fungal-type DNA-binding domain"/>
    <property type="match status" value="1"/>
</dbReference>
<dbReference type="RefSeq" id="XP_029755037.1">
    <property type="nucleotide sequence ID" value="XM_029901488.1"/>
</dbReference>
<dbReference type="SUPFAM" id="SSF57701">
    <property type="entry name" value="Zn2/Cys6 DNA-binding domain"/>
    <property type="match status" value="1"/>
</dbReference>
<keyword evidence="4" id="KW-1185">Reference proteome</keyword>
<evidence type="ECO:0000313" key="3">
    <source>
        <dbReference type="EMBL" id="KEQ78850.1"/>
    </source>
</evidence>
<dbReference type="GO" id="GO:0008270">
    <property type="term" value="F:zinc ion binding"/>
    <property type="evidence" value="ECO:0007669"/>
    <property type="project" value="InterPro"/>
</dbReference>
<dbReference type="HOGENOM" id="CLU_013866_3_1_1"/>
<protein>
    <recommendedName>
        <fullName evidence="2">Zn(2)-C6 fungal-type domain-containing protein</fullName>
    </recommendedName>
</protein>
<reference evidence="3 4" key="1">
    <citation type="journal article" date="2014" name="BMC Genomics">
        <title>Genome sequencing of four Aureobasidium pullulans varieties: biotechnological potential, stress tolerance, and description of new species.</title>
        <authorList>
            <person name="Gostin Ar C."/>
            <person name="Ohm R.A."/>
            <person name="Kogej T."/>
            <person name="Sonjak S."/>
            <person name="Turk M."/>
            <person name="Zajc J."/>
            <person name="Zalar P."/>
            <person name="Grube M."/>
            <person name="Sun H."/>
            <person name="Han J."/>
            <person name="Sharma A."/>
            <person name="Chiniquy J."/>
            <person name="Ngan C.Y."/>
            <person name="Lipzen A."/>
            <person name="Barry K."/>
            <person name="Grigoriev I.V."/>
            <person name="Gunde-Cimerman N."/>
        </authorList>
    </citation>
    <scope>NUCLEOTIDE SEQUENCE [LARGE SCALE GENOMIC DNA]</scope>
    <source>
        <strain evidence="3 4">EXF-150</strain>
    </source>
</reference>
<dbReference type="InterPro" id="IPR053175">
    <property type="entry name" value="DHMBA_Reg_Transcription_Factor"/>
</dbReference>
<proteinExistence type="predicted"/>
<dbReference type="EMBL" id="KL585013">
    <property type="protein sequence ID" value="KEQ78850.1"/>
    <property type="molecule type" value="Genomic_DNA"/>
</dbReference>
<dbReference type="AlphaFoldDB" id="A0A074X068"/>
<sequence length="565" mass="62752">MVNDGRPRACLTCKRRRIKCDHTRPSCARCVLAKIHCKWHTPAEKPKITFVEINQTVAPRYRSGQIQGTTGASTTLKHALHDDTETQALTFFVRYYSLGSVPNGGPNPGLFGHVMPAISSSRTSAAAMSISAVALTVYSRWRMDKNLAKCRAKVLGQAIKNLSGDLQKEDSRRTDLTLLTTLLLQYHSAFESLLFSKKSTIVHHLGALALVREFGHPSTWSPIASEFVGVIIHLDITAAIREQRQVHPEVRFWRSIISSTSVDPSRYLDTLGIQVADLQFRATAFQGGATLCLSPTEIDTLLDDIQQLDDSLVLWQGNVSRFWGPFSWSPPGIIFPPIQAFQGSCHVYTSVTAARRMNDSRSHRLTLALISLKLNVEREKSIEEVCKSNSSQSGVHVLVKRIQWLVDGICGSVPFCLGNRSRVGTVLDFGDPTWIFPTCHDMSEMYGLYGRPAEPKGLESVADHYSHAITQGSWLMLSNLALLVAMFLSNKTLTPSFPLKDGQLPWICQQYLRNLSLNAIEWTHDSSVVEQVLTGVDLPPAEVLISEASRCIRRVSRGLQLTDDT</sequence>